<name>A0A176ZZH5_9PEZI</name>
<proteinExistence type="predicted"/>
<dbReference type="RefSeq" id="XP_024320626.1">
    <property type="nucleotide sequence ID" value="XM_024471667.1"/>
</dbReference>
<accession>A0A176ZZH5</accession>
<dbReference type="GeneID" id="36291149"/>
<organism evidence="1">
    <name type="scientific">Pseudogymnoascus destructans</name>
    <dbReference type="NCBI Taxonomy" id="655981"/>
    <lineage>
        <taxon>Eukaryota</taxon>
        <taxon>Fungi</taxon>
        <taxon>Dikarya</taxon>
        <taxon>Ascomycota</taxon>
        <taxon>Pezizomycotina</taxon>
        <taxon>Leotiomycetes</taxon>
        <taxon>Thelebolales</taxon>
        <taxon>Thelebolaceae</taxon>
        <taxon>Pseudogymnoascus</taxon>
    </lineage>
</organism>
<protein>
    <submittedName>
        <fullName evidence="1">Uncharacterized protein</fullName>
    </submittedName>
</protein>
<reference evidence="1" key="1">
    <citation type="submission" date="2016-03" db="EMBL/GenBank/DDBJ databases">
        <title>Updated assembly of Pseudogymnoascus destructans, the fungus causing white-nose syndrome of bats.</title>
        <authorList>
            <person name="Palmer J.M."/>
            <person name="Drees K.P."/>
            <person name="Foster J.T."/>
            <person name="Lindner D.L."/>
        </authorList>
    </citation>
    <scope>NUCLEOTIDE SEQUENCE [LARGE SCALE GENOMIC DNA]</scope>
    <source>
        <strain evidence="1">20631-21</strain>
    </source>
</reference>
<dbReference type="EMBL" id="KV441410">
    <property type="protein sequence ID" value="OAF55326.1"/>
    <property type="molecule type" value="Genomic_DNA"/>
</dbReference>
<dbReference type="Proteomes" id="UP000077154">
    <property type="component" value="Unassembled WGS sequence"/>
</dbReference>
<dbReference type="OrthoDB" id="1939153at2759"/>
<dbReference type="AlphaFoldDB" id="A0A176ZZH5"/>
<evidence type="ECO:0000313" key="1">
    <source>
        <dbReference type="EMBL" id="OAF55326.1"/>
    </source>
</evidence>
<gene>
    <name evidence="1" type="ORF">VC83_08106</name>
</gene>
<sequence>MICLMMLPRESSSLSATNSMYCFIKLAFMPSSAHGSAPVKNSCSMLTASVMTPWTACLLERCLMGEEEAGEVSVEALVMGYELVREGQTSHEATLVEPENRGEGAGEEDTLNGSEGNETLSKGRILVLYPPNCPVGLLLDARNGLNGIEEVCALSLLLDVCVDEEEVCLGVNVLDHDLETVEDSGLLGFGLRC</sequence>